<sequence length="117" mass="12822">MGAIGDTIVAEASRATLLVKRVEEDGKRIEDAPSQRRKELWADVENYKQSLEFEGALSLVVEHFKKSLEFLDGLGANTAYGVCSSSRGTRRSILTSAPIARSFMRVMSLLGLKALFG</sequence>
<dbReference type="AlphaFoldDB" id="A0AAV3P396"/>
<reference evidence="1 2" key="1">
    <citation type="submission" date="2024-01" db="EMBL/GenBank/DDBJ databases">
        <title>The complete chloroplast genome sequence of Lithospermum erythrorhizon: insights into the phylogenetic relationship among Boraginaceae species and the maternal lineages of purple gromwells.</title>
        <authorList>
            <person name="Okada T."/>
            <person name="Watanabe K."/>
        </authorList>
    </citation>
    <scope>NUCLEOTIDE SEQUENCE [LARGE SCALE GENOMIC DNA]</scope>
</reference>
<proteinExistence type="predicted"/>
<evidence type="ECO:0000313" key="2">
    <source>
        <dbReference type="Proteomes" id="UP001454036"/>
    </source>
</evidence>
<name>A0AAV3P396_LITER</name>
<protein>
    <submittedName>
        <fullName evidence="1">Uncharacterized protein</fullName>
    </submittedName>
</protein>
<comment type="caution">
    <text evidence="1">The sequence shown here is derived from an EMBL/GenBank/DDBJ whole genome shotgun (WGS) entry which is preliminary data.</text>
</comment>
<evidence type="ECO:0000313" key="1">
    <source>
        <dbReference type="EMBL" id="GAA0145191.1"/>
    </source>
</evidence>
<gene>
    <name evidence="1" type="ORF">LIER_36084</name>
</gene>
<dbReference type="Proteomes" id="UP001454036">
    <property type="component" value="Unassembled WGS sequence"/>
</dbReference>
<keyword evidence="2" id="KW-1185">Reference proteome</keyword>
<dbReference type="EMBL" id="BAABME010016258">
    <property type="protein sequence ID" value="GAA0145191.1"/>
    <property type="molecule type" value="Genomic_DNA"/>
</dbReference>
<accession>A0AAV3P396</accession>
<organism evidence="1 2">
    <name type="scientific">Lithospermum erythrorhizon</name>
    <name type="common">Purple gromwell</name>
    <name type="synonym">Lithospermum officinale var. erythrorhizon</name>
    <dbReference type="NCBI Taxonomy" id="34254"/>
    <lineage>
        <taxon>Eukaryota</taxon>
        <taxon>Viridiplantae</taxon>
        <taxon>Streptophyta</taxon>
        <taxon>Embryophyta</taxon>
        <taxon>Tracheophyta</taxon>
        <taxon>Spermatophyta</taxon>
        <taxon>Magnoliopsida</taxon>
        <taxon>eudicotyledons</taxon>
        <taxon>Gunneridae</taxon>
        <taxon>Pentapetalae</taxon>
        <taxon>asterids</taxon>
        <taxon>lamiids</taxon>
        <taxon>Boraginales</taxon>
        <taxon>Boraginaceae</taxon>
        <taxon>Boraginoideae</taxon>
        <taxon>Lithospermeae</taxon>
        <taxon>Lithospermum</taxon>
    </lineage>
</organism>